<keyword evidence="5 8" id="KW-0812">Transmembrane</keyword>
<dbReference type="GO" id="GO:0005886">
    <property type="term" value="C:plasma membrane"/>
    <property type="evidence" value="ECO:0007669"/>
    <property type="project" value="UniProtKB-SubCell"/>
</dbReference>
<evidence type="ECO:0000313" key="10">
    <source>
        <dbReference type="EMBL" id="GGK02113.1"/>
    </source>
</evidence>
<keyword evidence="11" id="KW-1185">Reference proteome</keyword>
<dbReference type="AlphaFoldDB" id="A0A8J3BES7"/>
<comment type="subcellular location">
    <subcellularLocation>
        <location evidence="1 8">Cell membrane</location>
        <topology evidence="1 8">Multi-pass membrane protein</topology>
    </subcellularLocation>
</comment>
<evidence type="ECO:0000259" key="9">
    <source>
        <dbReference type="PROSITE" id="PS50928"/>
    </source>
</evidence>
<dbReference type="NCBIfam" id="TIGR00974">
    <property type="entry name" value="3a0107s02c"/>
    <property type="match status" value="1"/>
</dbReference>
<dbReference type="PROSITE" id="PS50928">
    <property type="entry name" value="ABC_TM1"/>
    <property type="match status" value="1"/>
</dbReference>
<proteinExistence type="inferred from homology"/>
<feature type="transmembrane region" description="Helical" evidence="8">
    <location>
        <begin position="143"/>
        <end position="162"/>
    </location>
</feature>
<dbReference type="Proteomes" id="UP000637720">
    <property type="component" value="Unassembled WGS sequence"/>
</dbReference>
<dbReference type="Pfam" id="PF00528">
    <property type="entry name" value="BPD_transp_1"/>
    <property type="match status" value="1"/>
</dbReference>
<keyword evidence="6 8" id="KW-1133">Transmembrane helix</keyword>
<feature type="transmembrane region" description="Helical" evidence="8">
    <location>
        <begin position="255"/>
        <end position="281"/>
    </location>
</feature>
<feature type="transmembrane region" description="Helical" evidence="8">
    <location>
        <begin position="117"/>
        <end position="137"/>
    </location>
</feature>
<keyword evidence="7 8" id="KW-0472">Membrane</keyword>
<feature type="domain" description="ABC transmembrane type-1" evidence="9">
    <location>
        <begin position="72"/>
        <end position="277"/>
    </location>
</feature>
<evidence type="ECO:0000256" key="4">
    <source>
        <dbReference type="ARBA" id="ARBA00022475"/>
    </source>
</evidence>
<keyword evidence="3" id="KW-0813">Transport</keyword>
<evidence type="ECO:0000256" key="7">
    <source>
        <dbReference type="ARBA" id="ARBA00023136"/>
    </source>
</evidence>
<feature type="transmembrane region" description="Helical" evidence="8">
    <location>
        <begin position="76"/>
        <end position="97"/>
    </location>
</feature>
<dbReference type="Gene3D" id="1.10.3720.10">
    <property type="entry name" value="MetI-like"/>
    <property type="match status" value="1"/>
</dbReference>
<accession>A0A8J3BES7</accession>
<dbReference type="SUPFAM" id="SSF161098">
    <property type="entry name" value="MetI-like"/>
    <property type="match status" value="1"/>
</dbReference>
<dbReference type="PANTHER" id="PTHR43470">
    <property type="entry name" value="PHOSPHATE TRANSPORT SYSTEM PERMEASE PROTEIN PSTA-RELATED"/>
    <property type="match status" value="1"/>
</dbReference>
<dbReference type="GO" id="GO:0005315">
    <property type="term" value="F:phosphate transmembrane transporter activity"/>
    <property type="evidence" value="ECO:0007669"/>
    <property type="project" value="InterPro"/>
</dbReference>
<feature type="transmembrane region" description="Helical" evidence="8">
    <location>
        <begin position="216"/>
        <end position="235"/>
    </location>
</feature>
<name>A0A8J3BES7_9BACI</name>
<feature type="transmembrane region" description="Helical" evidence="8">
    <location>
        <begin position="21"/>
        <end position="43"/>
    </location>
</feature>
<dbReference type="InterPro" id="IPR000515">
    <property type="entry name" value="MetI-like"/>
</dbReference>
<reference evidence="10" key="2">
    <citation type="submission" date="2020-09" db="EMBL/GenBank/DDBJ databases">
        <authorList>
            <person name="Sun Q."/>
            <person name="Ohkuma M."/>
        </authorList>
    </citation>
    <scope>NUCLEOTIDE SEQUENCE</scope>
    <source>
        <strain evidence="10">JCM 14719</strain>
    </source>
</reference>
<sequence>MGRMDAEKRLVVRKWANRVAAGVFFLATMLGIAVLVVLIGAILRDGLPWLSWEFLTNFPSRIPEKAGIKSALFGSLWLMALTAPIAFVLGVATAIYLEEYAKPGRLTRIIQTNIHNLAGVPSIVFGILGLTLFVRGIGLGRSVLAGALTMALLVLPIIVVAAQEAIRAVPNSLRHASYALGATRWQTIRRVVLPAALPSILTGTILAMSRAIGETAPLIMIGALTFIAFVPTSPLDAFTVLPIQIFNWVSRPQEAFHHLAAAGIIVLLIVLLSMNLTAVLLRNTFQKRY</sequence>
<comment type="caution">
    <text evidence="10">The sequence shown here is derived from an EMBL/GenBank/DDBJ whole genome shotgun (WGS) entry which is preliminary data.</text>
</comment>
<evidence type="ECO:0000256" key="1">
    <source>
        <dbReference type="ARBA" id="ARBA00004651"/>
    </source>
</evidence>
<evidence type="ECO:0000256" key="5">
    <source>
        <dbReference type="ARBA" id="ARBA00022692"/>
    </source>
</evidence>
<dbReference type="PANTHER" id="PTHR43470:SF5">
    <property type="entry name" value="PHOSPHATE TRANSPORT SYSTEM PERMEASE PROTEIN PSTA"/>
    <property type="match status" value="1"/>
</dbReference>
<evidence type="ECO:0000313" key="11">
    <source>
        <dbReference type="Proteomes" id="UP000637720"/>
    </source>
</evidence>
<evidence type="ECO:0000256" key="2">
    <source>
        <dbReference type="ARBA" id="ARBA00007069"/>
    </source>
</evidence>
<organism evidence="10 11">
    <name type="scientific">Calditerricola satsumensis</name>
    <dbReference type="NCBI Taxonomy" id="373054"/>
    <lineage>
        <taxon>Bacteria</taxon>
        <taxon>Bacillati</taxon>
        <taxon>Bacillota</taxon>
        <taxon>Bacilli</taxon>
        <taxon>Bacillales</taxon>
        <taxon>Bacillaceae</taxon>
        <taxon>Calditerricola</taxon>
    </lineage>
</organism>
<comment type="similarity">
    <text evidence="2 8">Belongs to the binding-protein-dependent transport system permease family. CysTW subfamily.</text>
</comment>
<evidence type="ECO:0000256" key="8">
    <source>
        <dbReference type="RuleBase" id="RU363043"/>
    </source>
</evidence>
<reference evidence="10" key="1">
    <citation type="journal article" date="2014" name="Int. J. Syst. Evol. Microbiol.">
        <title>Complete genome sequence of Corynebacterium casei LMG S-19264T (=DSM 44701T), isolated from a smear-ripened cheese.</title>
        <authorList>
            <consortium name="US DOE Joint Genome Institute (JGI-PGF)"/>
            <person name="Walter F."/>
            <person name="Albersmeier A."/>
            <person name="Kalinowski J."/>
            <person name="Ruckert C."/>
        </authorList>
    </citation>
    <scope>NUCLEOTIDE SEQUENCE</scope>
    <source>
        <strain evidence="10">JCM 14719</strain>
    </source>
</reference>
<protein>
    <recommendedName>
        <fullName evidence="8">Phosphate transport system permease protein PstA</fullName>
    </recommendedName>
</protein>
<dbReference type="InterPro" id="IPR005672">
    <property type="entry name" value="Phosphate_PstA"/>
</dbReference>
<gene>
    <name evidence="10" type="primary">pstA</name>
    <name evidence="10" type="ORF">GCM10007043_15260</name>
</gene>
<dbReference type="CDD" id="cd06261">
    <property type="entry name" value="TM_PBP2"/>
    <property type="match status" value="1"/>
</dbReference>
<evidence type="ECO:0000256" key="3">
    <source>
        <dbReference type="ARBA" id="ARBA00022448"/>
    </source>
</evidence>
<dbReference type="GO" id="GO:0035435">
    <property type="term" value="P:phosphate ion transmembrane transport"/>
    <property type="evidence" value="ECO:0007669"/>
    <property type="project" value="InterPro"/>
</dbReference>
<evidence type="ECO:0000256" key="6">
    <source>
        <dbReference type="ARBA" id="ARBA00022989"/>
    </source>
</evidence>
<keyword evidence="4 8" id="KW-1003">Cell membrane</keyword>
<dbReference type="EMBL" id="BMOF01000029">
    <property type="protein sequence ID" value="GGK02113.1"/>
    <property type="molecule type" value="Genomic_DNA"/>
</dbReference>
<dbReference type="InterPro" id="IPR035906">
    <property type="entry name" value="MetI-like_sf"/>
</dbReference>